<proteinExistence type="predicted"/>
<dbReference type="EMBL" id="JADIKF010000033">
    <property type="protein sequence ID" value="MBM7128412.1"/>
    <property type="molecule type" value="Genomic_DNA"/>
</dbReference>
<comment type="caution">
    <text evidence="1">The sequence shown here is derived from an EMBL/GenBank/DDBJ whole genome shotgun (WGS) entry which is preliminary data.</text>
</comment>
<protein>
    <recommendedName>
        <fullName evidence="3">CopL family metal-binding regulatory protein</fullName>
    </recommendedName>
</protein>
<dbReference type="Proteomes" id="UP001430193">
    <property type="component" value="Unassembled WGS sequence"/>
</dbReference>
<organism evidence="1 2">
    <name type="scientific">Dyella mobilis</name>
    <dbReference type="NCBI Taxonomy" id="1849582"/>
    <lineage>
        <taxon>Bacteria</taxon>
        <taxon>Pseudomonadati</taxon>
        <taxon>Pseudomonadota</taxon>
        <taxon>Gammaproteobacteria</taxon>
        <taxon>Lysobacterales</taxon>
        <taxon>Rhodanobacteraceae</taxon>
        <taxon>Dyella</taxon>
    </lineage>
</organism>
<evidence type="ECO:0008006" key="3">
    <source>
        <dbReference type="Google" id="ProtNLM"/>
    </source>
</evidence>
<accession>A0ABS2KCB5</accession>
<dbReference type="RefSeq" id="WP_204630032.1">
    <property type="nucleotide sequence ID" value="NZ_BSOC01000009.1"/>
</dbReference>
<gene>
    <name evidence="1" type="ORF">ISS99_02665</name>
</gene>
<sequence>MSSSSPVACIRSSRLVRVLAMFAWVMLVGVSLPATAMASSDHAPATMSSMAGHGMTHHSVSGAHRQDDCCGNPAHPACHCDAACGSLLLPALPAWPGGTALAVNYAPFHGRMAPTPPLLPPLRPPAA</sequence>
<name>A0ABS2KCB5_9GAMM</name>
<evidence type="ECO:0000313" key="2">
    <source>
        <dbReference type="Proteomes" id="UP001430193"/>
    </source>
</evidence>
<evidence type="ECO:0000313" key="1">
    <source>
        <dbReference type="EMBL" id="MBM7128412.1"/>
    </source>
</evidence>
<keyword evidence="2" id="KW-1185">Reference proteome</keyword>
<reference evidence="1" key="1">
    <citation type="submission" date="2020-10" db="EMBL/GenBank/DDBJ databases">
        <title>Phylogeny of dyella-like bacteria.</title>
        <authorList>
            <person name="Fu J."/>
        </authorList>
    </citation>
    <scope>NUCLEOTIDE SEQUENCE</scope>
    <source>
        <strain evidence="1">DHON07</strain>
    </source>
</reference>